<dbReference type="Gene3D" id="3.30.710.10">
    <property type="entry name" value="Potassium Channel Kv1.1, Chain A"/>
    <property type="match status" value="1"/>
</dbReference>
<feature type="compositionally biased region" description="Low complexity" evidence="1">
    <location>
        <begin position="891"/>
        <end position="912"/>
    </location>
</feature>
<dbReference type="OrthoDB" id="6359943at2759"/>
<evidence type="ECO:0000313" key="3">
    <source>
        <dbReference type="EMBL" id="OCF32792.1"/>
    </source>
</evidence>
<feature type="compositionally biased region" description="Polar residues" evidence="1">
    <location>
        <begin position="1126"/>
        <end position="1156"/>
    </location>
</feature>
<dbReference type="PANTHER" id="PTHR47369:SF1">
    <property type="entry name" value="BTB_POZ DOMAIN-CONTAINING PROTEIN"/>
    <property type="match status" value="1"/>
</dbReference>
<feature type="compositionally biased region" description="Low complexity" evidence="1">
    <location>
        <begin position="1"/>
        <end position="11"/>
    </location>
</feature>
<feature type="compositionally biased region" description="Gly residues" evidence="1">
    <location>
        <begin position="1240"/>
        <end position="1250"/>
    </location>
</feature>
<evidence type="ECO:0000313" key="4">
    <source>
        <dbReference type="Proteomes" id="UP000092666"/>
    </source>
</evidence>
<feature type="compositionally biased region" description="Polar residues" evidence="1">
    <location>
        <begin position="843"/>
        <end position="858"/>
    </location>
</feature>
<accession>A0A1B9GP07</accession>
<dbReference type="STRING" id="1296120.A0A1B9GP07"/>
<feature type="compositionally biased region" description="Low complexity" evidence="1">
    <location>
        <begin position="19"/>
        <end position="50"/>
    </location>
</feature>
<feature type="region of interest" description="Disordered" evidence="1">
    <location>
        <begin position="1082"/>
        <end position="1156"/>
    </location>
</feature>
<reference evidence="4" key="2">
    <citation type="submission" date="2013-12" db="EMBL/GenBank/DDBJ databases">
        <title>Evolution of pathogenesis and genome organization in the Tremellales.</title>
        <authorList>
            <person name="Cuomo C."/>
            <person name="Litvintseva A."/>
            <person name="Heitman J."/>
            <person name="Chen Y."/>
            <person name="Sun S."/>
            <person name="Springer D."/>
            <person name="Dromer F."/>
            <person name="Young S."/>
            <person name="Zeng Q."/>
            <person name="Chapman S."/>
            <person name="Gujja S."/>
            <person name="Saif S."/>
            <person name="Birren B."/>
        </authorList>
    </citation>
    <scope>NUCLEOTIDE SEQUENCE [LARGE SCALE GENOMIC DNA]</scope>
    <source>
        <strain evidence="4">BCC8398</strain>
    </source>
</reference>
<name>A0A1B9GP07_9TREE</name>
<dbReference type="CDD" id="cd18186">
    <property type="entry name" value="BTB_POZ_ZBTB_KLHL-like"/>
    <property type="match status" value="1"/>
</dbReference>
<feature type="compositionally biased region" description="Low complexity" evidence="1">
    <location>
        <begin position="110"/>
        <end position="145"/>
    </location>
</feature>
<dbReference type="SUPFAM" id="SSF54695">
    <property type="entry name" value="POZ domain"/>
    <property type="match status" value="1"/>
</dbReference>
<dbReference type="EMBL" id="KV700128">
    <property type="protein sequence ID" value="OCF32792.1"/>
    <property type="molecule type" value="Genomic_DNA"/>
</dbReference>
<gene>
    <name evidence="3" type="ORF">I316_05428</name>
</gene>
<feature type="region of interest" description="Disordered" evidence="1">
    <location>
        <begin position="801"/>
        <end position="955"/>
    </location>
</feature>
<dbReference type="InterPro" id="IPR000210">
    <property type="entry name" value="BTB/POZ_dom"/>
</dbReference>
<dbReference type="InterPro" id="IPR011333">
    <property type="entry name" value="SKP1/BTB/POZ_sf"/>
</dbReference>
<proteinExistence type="predicted"/>
<feature type="compositionally biased region" description="Low complexity" evidence="1">
    <location>
        <begin position="183"/>
        <end position="220"/>
    </location>
</feature>
<evidence type="ECO:0000256" key="1">
    <source>
        <dbReference type="SAM" id="MobiDB-lite"/>
    </source>
</evidence>
<feature type="region of interest" description="Disordered" evidence="1">
    <location>
        <begin position="540"/>
        <end position="580"/>
    </location>
</feature>
<reference evidence="3 4" key="1">
    <citation type="submission" date="2013-07" db="EMBL/GenBank/DDBJ databases">
        <title>The Genome Sequence of Cryptococcus heveanensis BCC8398.</title>
        <authorList>
            <consortium name="The Broad Institute Genome Sequencing Platform"/>
            <person name="Cuomo C."/>
            <person name="Litvintseva A."/>
            <person name="Chen Y."/>
            <person name="Heitman J."/>
            <person name="Sun S."/>
            <person name="Springer D."/>
            <person name="Dromer F."/>
            <person name="Young S.K."/>
            <person name="Zeng Q."/>
            <person name="Gargeya S."/>
            <person name="Fitzgerald M."/>
            <person name="Abouelleil A."/>
            <person name="Alvarado L."/>
            <person name="Berlin A.M."/>
            <person name="Chapman S.B."/>
            <person name="Dewar J."/>
            <person name="Goldberg J."/>
            <person name="Griggs A."/>
            <person name="Gujja S."/>
            <person name="Hansen M."/>
            <person name="Howarth C."/>
            <person name="Imamovic A."/>
            <person name="Larimer J."/>
            <person name="McCowan C."/>
            <person name="Murphy C."/>
            <person name="Pearson M."/>
            <person name="Priest M."/>
            <person name="Roberts A."/>
            <person name="Saif S."/>
            <person name="Shea T."/>
            <person name="Sykes S."/>
            <person name="Wortman J."/>
            <person name="Nusbaum C."/>
            <person name="Birren B."/>
        </authorList>
    </citation>
    <scope>NUCLEOTIDE SEQUENCE [LARGE SCALE GENOMIC DNA]</scope>
    <source>
        <strain evidence="3 4">BCC8398</strain>
    </source>
</reference>
<protein>
    <recommendedName>
        <fullName evidence="2">BTB domain-containing protein</fullName>
    </recommendedName>
</protein>
<sequence length="1284" mass="136583">MTTPPSSSRLPRPTPPRPGSSSSISLIGSSSKYVSPPTAARPSSTSSSSKGKSRSRSKSSAAQPKILPFPDLSYRAQVAAQASRESSRATSPMSTPPIERLGVTFDQMVSMSRGGSSEGHSGSNGHASGSGSSRRRSSGSASGAATPTSNPTVMLAGLAGSTSPPVSSPLAIAVAQNRNRAFTAPSSASPATAQSIERHGTPTPAQSSSTEPTATSSTRSIPVPTPTRSTGFLPSSPAVPRPGISLLNPPATRSTTSTTSENATQRAPIPTLSAPVTTTTAAKQSRALALPAPAQSQTQLSAIGPTTAITPVPSLHALGNHLYQAFLNGMCADVRLVVAKWGVCYHAHKMILAQASFFNTLFLGGFSETAPRIGRGRKGKERARTEIVTDEPWSGEDLELHFDDSNITRAAFEICLSRLYSPYPHLLFPTDLLPTAKQPLTMSFPNIDIPDFPSLQTSTPPNEYLTTPRLLLSLLATTTYLGLGALMREVLAMTLRTVSPVTVGRYLGFAMGDGIGEEEWHGQTEEGIKSLSNVAKIIQTDSSCPSSRPDEEDEDQVEEALHSIKNSPRNSTDSETKVSEVSTPIRQCVVPIPHIELPSRSNSIRSTMTSDPFAIGPGLLPHFYGVLGNKIGEACGCWMARWGVDLLKAETEVPSPSYKIWAHRGLPSQFIRAVLSSDYFFVRDEMERYRVARKVMDLRRQGWDEEMEDGGDLSLAAGAEMEDTGSEEGWEEWEEEEREVQKVFADGIHYCHMTFDDLSIIASDIDPTTHVPYAPLSVLQAAHWTAADLRARVTAHERMTGTPNLDEEKEHELGLMQTTSAICSSTKRRRRPTPRSRLPSPAVPSSWTGPASPSTSDTLTHRHTSPHAVYHPVPTDETHRIGASGLLSMKSSPSPGATAPAPATTSSVTSSAHGISIQGVPDFGPDLVDPNDPPHLKNNKSQPPPHGENNSFGLMGGRKTAAEIEEKWITEGGAFANSGLGFGDVLSKTIKEDRWAKIEPFRFSVEFFDVDKLSEKERFYSTTHFYAGSYFNCYVQMIKRKEKGVQLGIYLHRQSPNEPFPAPSAPRSRDLKHTAAAASLPIPSIPTAGPSSPSPHARHLSTSPLVPGSPPTGTSAAAGHQPGSLGLTTVLTNSATSLSPESPLHSINTANASGPHQTAYEDTRAVTKAFFSISCASTLGTSLIRFTSGPDCFAISQSWGWKSSALRSEEYLSAGTSPGASLSARANPADTSLEGDATEEGGGSGGGDEGVLGWTGELPYSNSSDNSVGPDQCSLRATVVVGVV</sequence>
<feature type="region of interest" description="Disordered" evidence="1">
    <location>
        <begin position="1216"/>
        <end position="1270"/>
    </location>
</feature>
<feature type="domain" description="BTB" evidence="2">
    <location>
        <begin position="332"/>
        <end position="421"/>
    </location>
</feature>
<dbReference type="PROSITE" id="PS50097">
    <property type="entry name" value="BTB"/>
    <property type="match status" value="1"/>
</dbReference>
<evidence type="ECO:0000259" key="2">
    <source>
        <dbReference type="PROSITE" id="PS50097"/>
    </source>
</evidence>
<dbReference type="PANTHER" id="PTHR47369">
    <property type="entry name" value="BTB/POZ DOMAIN-CONTAINING PROTEIN"/>
    <property type="match status" value="1"/>
</dbReference>
<feature type="region of interest" description="Disordered" evidence="1">
    <location>
        <begin position="183"/>
        <end position="294"/>
    </location>
</feature>
<feature type="compositionally biased region" description="Polar residues" evidence="1">
    <location>
        <begin position="1260"/>
        <end position="1269"/>
    </location>
</feature>
<feature type="region of interest" description="Disordered" evidence="1">
    <location>
        <begin position="1"/>
        <end position="166"/>
    </location>
</feature>
<dbReference type="Proteomes" id="UP000092666">
    <property type="component" value="Unassembled WGS sequence"/>
</dbReference>
<keyword evidence="4" id="KW-1185">Reference proteome</keyword>
<organism evidence="3 4">
    <name type="scientific">Kwoniella heveanensis BCC8398</name>
    <dbReference type="NCBI Taxonomy" id="1296120"/>
    <lineage>
        <taxon>Eukaryota</taxon>
        <taxon>Fungi</taxon>
        <taxon>Dikarya</taxon>
        <taxon>Basidiomycota</taxon>
        <taxon>Agaricomycotina</taxon>
        <taxon>Tremellomycetes</taxon>
        <taxon>Tremellales</taxon>
        <taxon>Cryptococcaceae</taxon>
        <taxon>Kwoniella</taxon>
    </lineage>
</organism>
<feature type="compositionally biased region" description="Polar residues" evidence="1">
    <location>
        <begin position="274"/>
        <end position="283"/>
    </location>
</feature>